<dbReference type="EMBL" id="CP014691">
    <property type="protein sequence ID" value="AQS88991.1"/>
    <property type="molecule type" value="Genomic_DNA"/>
</dbReference>
<evidence type="ECO:0000256" key="8">
    <source>
        <dbReference type="ARBA" id="ARBA00051542"/>
    </source>
</evidence>
<dbReference type="InterPro" id="IPR004506">
    <property type="entry name" value="MnmA-like"/>
</dbReference>
<feature type="region of interest" description="Interaction with tRNA" evidence="9">
    <location>
        <begin position="145"/>
        <end position="147"/>
    </location>
</feature>
<keyword evidence="1 9" id="KW-0820">tRNA-binding</keyword>
<dbReference type="OrthoDB" id="9800696at2"/>
<dbReference type="STRING" id="320497.A0U93_14890"/>
<dbReference type="GO" id="GO:0005737">
    <property type="term" value="C:cytoplasm"/>
    <property type="evidence" value="ECO:0007669"/>
    <property type="project" value="UniProtKB-SubCell"/>
</dbReference>
<feature type="disulfide bond" description="Alternate" evidence="9">
    <location>
        <begin position="99"/>
        <end position="196"/>
    </location>
</feature>
<evidence type="ECO:0000313" key="11">
    <source>
        <dbReference type="Proteomes" id="UP000188604"/>
    </source>
</evidence>
<keyword evidence="3 9" id="KW-0819">tRNA processing</keyword>
<dbReference type="PANTHER" id="PTHR11933:SF5">
    <property type="entry name" value="MITOCHONDRIAL TRNA-SPECIFIC 2-THIOURIDYLASE 1"/>
    <property type="match status" value="1"/>
</dbReference>
<feature type="binding site" evidence="9">
    <location>
        <position position="32"/>
    </location>
    <ligand>
        <name>ATP</name>
        <dbReference type="ChEBI" id="CHEBI:30616"/>
    </ligand>
</feature>
<dbReference type="FunFam" id="3.40.50.620:FF:000115">
    <property type="entry name" value="tRNA-specific 2-thiouridylase MnmA"/>
    <property type="match status" value="1"/>
</dbReference>
<feature type="site" description="Interaction with tRNA" evidence="9">
    <location>
        <position position="337"/>
    </location>
</feature>
<dbReference type="RefSeq" id="WP_077808050.1">
    <property type="nucleotide sequence ID" value="NZ_BJXS01000001.1"/>
</dbReference>
<dbReference type="Gene3D" id="2.30.30.280">
    <property type="entry name" value="Adenine nucleotide alpha hydrolases-like domains"/>
    <property type="match status" value="1"/>
</dbReference>
<evidence type="ECO:0000256" key="1">
    <source>
        <dbReference type="ARBA" id="ARBA00022555"/>
    </source>
</evidence>
<dbReference type="PANTHER" id="PTHR11933">
    <property type="entry name" value="TRNA 5-METHYLAMINOMETHYL-2-THIOURIDYLATE -METHYLTRANSFERASE"/>
    <property type="match status" value="1"/>
</dbReference>
<dbReference type="GO" id="GO:0005524">
    <property type="term" value="F:ATP binding"/>
    <property type="evidence" value="ECO:0007669"/>
    <property type="project" value="UniProtKB-KW"/>
</dbReference>
<keyword evidence="11" id="KW-1185">Reference proteome</keyword>
<dbReference type="Pfam" id="PF20258">
    <property type="entry name" value="tRNA_Me_trans_C"/>
    <property type="match status" value="1"/>
</dbReference>
<evidence type="ECO:0000256" key="7">
    <source>
        <dbReference type="ARBA" id="ARBA00023157"/>
    </source>
</evidence>
<feature type="active site" description="Nucleophile" evidence="9">
    <location>
        <position position="99"/>
    </location>
</feature>
<dbReference type="Pfam" id="PF03054">
    <property type="entry name" value="tRNA_Me_trans"/>
    <property type="match status" value="1"/>
</dbReference>
<comment type="subcellular location">
    <subcellularLocation>
        <location evidence="9">Cytoplasm</location>
    </subcellularLocation>
</comment>
<evidence type="ECO:0000256" key="5">
    <source>
        <dbReference type="ARBA" id="ARBA00022840"/>
    </source>
</evidence>
<dbReference type="EC" id="2.8.1.13" evidence="9"/>
<feature type="binding site" evidence="9">
    <location>
        <begin position="6"/>
        <end position="13"/>
    </location>
    <ligand>
        <name>ATP</name>
        <dbReference type="ChEBI" id="CHEBI:30616"/>
    </ligand>
</feature>
<keyword evidence="4 9" id="KW-0547">Nucleotide-binding</keyword>
<dbReference type="Proteomes" id="UP000188604">
    <property type="component" value="Chromosome"/>
</dbReference>
<dbReference type="CDD" id="cd01998">
    <property type="entry name" value="MnmA_TRMU-like"/>
    <property type="match status" value="1"/>
</dbReference>
<comment type="caution">
    <text evidence="9">Lacks conserved residue(s) required for the propagation of feature annotation.</text>
</comment>
<keyword evidence="9" id="KW-0963">Cytoplasm</keyword>
<dbReference type="NCBIfam" id="TIGR00420">
    <property type="entry name" value="trmU"/>
    <property type="match status" value="1"/>
</dbReference>
<keyword evidence="10" id="KW-0489">Methyltransferase</keyword>
<feature type="site" description="Interaction with tRNA" evidence="9">
    <location>
        <position position="124"/>
    </location>
</feature>
<dbReference type="KEGG" id="nch:A0U93_14890"/>
<accession>A0A1U9KT46</accession>
<comment type="similarity">
    <text evidence="9">Belongs to the MnmA/TRMU family.</text>
</comment>
<comment type="function">
    <text evidence="9">Catalyzes the 2-thiolation of uridine at the wobble position (U34) of tRNA, leading to the formation of s(2)U34.</text>
</comment>
<dbReference type="GO" id="GO:0103016">
    <property type="term" value="F:tRNA-uridine 2-sulfurtransferase activity"/>
    <property type="evidence" value="ECO:0007669"/>
    <property type="project" value="UniProtKB-EC"/>
</dbReference>
<keyword evidence="2 9" id="KW-0808">Transferase</keyword>
<evidence type="ECO:0000256" key="6">
    <source>
        <dbReference type="ARBA" id="ARBA00022884"/>
    </source>
</evidence>
<evidence type="ECO:0000256" key="2">
    <source>
        <dbReference type="ARBA" id="ARBA00022679"/>
    </source>
</evidence>
<dbReference type="HAMAP" id="MF_00144">
    <property type="entry name" value="tRNA_thiouridyl_MnmA"/>
    <property type="match status" value="1"/>
</dbReference>
<keyword evidence="6 9" id="KW-0694">RNA-binding</keyword>
<evidence type="ECO:0000256" key="3">
    <source>
        <dbReference type="ARBA" id="ARBA00022694"/>
    </source>
</evidence>
<organism evidence="10 11">
    <name type="scientific">Neoasaia chiangmaiensis</name>
    <dbReference type="NCBI Taxonomy" id="320497"/>
    <lineage>
        <taxon>Bacteria</taxon>
        <taxon>Pseudomonadati</taxon>
        <taxon>Pseudomonadota</taxon>
        <taxon>Alphaproteobacteria</taxon>
        <taxon>Acetobacterales</taxon>
        <taxon>Acetobacteraceae</taxon>
        <taxon>Neoasaia</taxon>
    </lineage>
</organism>
<gene>
    <name evidence="9" type="primary">mnmA</name>
    <name evidence="10" type="ORF">A0U93_14890</name>
</gene>
<feature type="binding site" evidence="9">
    <location>
        <position position="123"/>
    </location>
    <ligand>
        <name>ATP</name>
        <dbReference type="ChEBI" id="CHEBI:30616"/>
    </ligand>
</feature>
<comment type="catalytic activity">
    <reaction evidence="8 9">
        <text>S-sulfanyl-L-cysteinyl-[protein] + uridine(34) in tRNA + AH2 + ATP = 2-thiouridine(34) in tRNA + L-cysteinyl-[protein] + A + AMP + diphosphate + H(+)</text>
        <dbReference type="Rhea" id="RHEA:47032"/>
        <dbReference type="Rhea" id="RHEA-COMP:10131"/>
        <dbReference type="Rhea" id="RHEA-COMP:11726"/>
        <dbReference type="Rhea" id="RHEA-COMP:11727"/>
        <dbReference type="Rhea" id="RHEA-COMP:11728"/>
        <dbReference type="ChEBI" id="CHEBI:13193"/>
        <dbReference type="ChEBI" id="CHEBI:15378"/>
        <dbReference type="ChEBI" id="CHEBI:17499"/>
        <dbReference type="ChEBI" id="CHEBI:29950"/>
        <dbReference type="ChEBI" id="CHEBI:30616"/>
        <dbReference type="ChEBI" id="CHEBI:33019"/>
        <dbReference type="ChEBI" id="CHEBI:61963"/>
        <dbReference type="ChEBI" id="CHEBI:65315"/>
        <dbReference type="ChEBI" id="CHEBI:87170"/>
        <dbReference type="ChEBI" id="CHEBI:456215"/>
        <dbReference type="EC" id="2.8.1.13"/>
    </reaction>
</comment>
<dbReference type="InterPro" id="IPR046884">
    <property type="entry name" value="MnmA-like_central"/>
</dbReference>
<dbReference type="NCBIfam" id="NF001138">
    <property type="entry name" value="PRK00143.1"/>
    <property type="match status" value="1"/>
</dbReference>
<evidence type="ECO:0000313" key="10">
    <source>
        <dbReference type="EMBL" id="AQS88991.1"/>
    </source>
</evidence>
<feature type="active site" description="Cysteine persulfide intermediate" evidence="9">
    <location>
        <position position="196"/>
    </location>
</feature>
<proteinExistence type="inferred from homology"/>
<dbReference type="GO" id="GO:0008168">
    <property type="term" value="F:methyltransferase activity"/>
    <property type="evidence" value="ECO:0007669"/>
    <property type="project" value="UniProtKB-KW"/>
</dbReference>
<name>A0A1U9KT46_9PROT</name>
<dbReference type="Gene3D" id="3.40.50.620">
    <property type="entry name" value="HUPs"/>
    <property type="match status" value="1"/>
</dbReference>
<protein>
    <recommendedName>
        <fullName evidence="9">tRNA-specific 2-thiouridylase MnmA</fullName>
        <ecNumber evidence="9">2.8.1.13</ecNumber>
    </recommendedName>
</protein>
<dbReference type="GO" id="GO:0032259">
    <property type="term" value="P:methylation"/>
    <property type="evidence" value="ECO:0007669"/>
    <property type="project" value="UniProtKB-KW"/>
</dbReference>
<dbReference type="InterPro" id="IPR014729">
    <property type="entry name" value="Rossmann-like_a/b/a_fold"/>
</dbReference>
<dbReference type="InterPro" id="IPR046885">
    <property type="entry name" value="MnmA-like_C"/>
</dbReference>
<dbReference type="AlphaFoldDB" id="A0A1U9KT46"/>
<reference evidence="10 11" key="1">
    <citation type="submission" date="2016-03" db="EMBL/GenBank/DDBJ databases">
        <title>Acetic acid bacteria sequencing.</title>
        <authorList>
            <person name="Brandt J."/>
            <person name="Jakob F."/>
            <person name="Vogel R.F."/>
        </authorList>
    </citation>
    <scope>NUCLEOTIDE SEQUENCE [LARGE SCALE GENOMIC DNA]</scope>
    <source>
        <strain evidence="10 11">NBRC 101099</strain>
    </source>
</reference>
<dbReference type="Gene3D" id="2.40.30.10">
    <property type="entry name" value="Translation factors"/>
    <property type="match status" value="1"/>
</dbReference>
<dbReference type="GO" id="GO:0000049">
    <property type="term" value="F:tRNA binding"/>
    <property type="evidence" value="ECO:0007669"/>
    <property type="project" value="UniProtKB-KW"/>
</dbReference>
<keyword evidence="5 9" id="KW-0067">ATP-binding</keyword>
<evidence type="ECO:0000256" key="4">
    <source>
        <dbReference type="ARBA" id="ARBA00022741"/>
    </source>
</evidence>
<dbReference type="Pfam" id="PF20259">
    <property type="entry name" value="tRNA_Me_trans_M"/>
    <property type="match status" value="1"/>
</dbReference>
<keyword evidence="7 9" id="KW-1015">Disulfide bond</keyword>
<dbReference type="SUPFAM" id="SSF52402">
    <property type="entry name" value="Adenine nucleotide alpha hydrolases-like"/>
    <property type="match status" value="1"/>
</dbReference>
<dbReference type="GO" id="GO:0002143">
    <property type="term" value="P:tRNA wobble position uridine thiolation"/>
    <property type="evidence" value="ECO:0007669"/>
    <property type="project" value="TreeGrafter"/>
</dbReference>
<dbReference type="InterPro" id="IPR023382">
    <property type="entry name" value="MnmA-like_central_sf"/>
</dbReference>
<sequence>MRILVAMSGGVDSSVVAALLKQEGHDVIGATLQLYDHGEATKAGSCCAGRDIMDARAVADRLDIPHYVIDAEERFRNSVIERFADSYARGETPVPCVACNQGVKFTDLLGMARDLGCEAMATGHYVRRIEKDGTVELHRPVDLSRDQSWFLFATTRDQLDFLRFPLGAMPDKDAVRAKAEELGLAVATKPDSQDICFVPTGSYAGLVEKLRPETGAAGEIVNADGDIVGRHDGIARYTVGQSKRLGDIHTQTKDGARQMVTRIDATTRRIVVGPRQGAGRHRFRLRDMNWLIDAGEEGIRCSVQIRAREAVREAWIRQEGNHTVVTLDEAAMPAPGQACVLYRDSHVLGGGFITADIEEESAQ</sequence>
<evidence type="ECO:0000256" key="9">
    <source>
        <dbReference type="HAMAP-Rule" id="MF_00144"/>
    </source>
</evidence>